<dbReference type="HOGENOM" id="CLU_1721984_0_0_1"/>
<name>A0A074XX10_AURPU</name>
<evidence type="ECO:0000313" key="1">
    <source>
        <dbReference type="EMBL" id="KEQ79201.1"/>
    </source>
</evidence>
<proteinExistence type="predicted"/>
<dbReference type="GeneID" id="40748801"/>
<keyword evidence="2" id="KW-1185">Reference proteome</keyword>
<protein>
    <submittedName>
        <fullName evidence="1">Uncharacterized protein</fullName>
    </submittedName>
</protein>
<sequence>MITSLDEKTRTIEQNQHFPTLIAIQHIAISGPVERRLYQPVIRIHRTTEEKLRCRDPCVQRSNNTIPREKNYTQTARFITRCDKLLNSIDEILYASIQLFSKKLHFFTKFVAARKKKEKKIKVTYRCHSPSLPFINLTNLNSKPVSLVENLQ</sequence>
<dbReference type="Proteomes" id="UP000030706">
    <property type="component" value="Unassembled WGS sequence"/>
</dbReference>
<dbReference type="AlphaFoldDB" id="A0A074XX10"/>
<evidence type="ECO:0000313" key="2">
    <source>
        <dbReference type="Proteomes" id="UP000030706"/>
    </source>
</evidence>
<gene>
    <name evidence="1" type="ORF">M438DRAFT_349881</name>
</gene>
<dbReference type="RefSeq" id="XP_029755388.1">
    <property type="nucleotide sequence ID" value="XM_029906495.1"/>
</dbReference>
<dbReference type="EMBL" id="KL585008">
    <property type="protein sequence ID" value="KEQ79201.1"/>
    <property type="molecule type" value="Genomic_DNA"/>
</dbReference>
<accession>A0A074XX10</accession>
<organism evidence="1 2">
    <name type="scientific">Aureobasidium pullulans EXF-150</name>
    <dbReference type="NCBI Taxonomy" id="1043002"/>
    <lineage>
        <taxon>Eukaryota</taxon>
        <taxon>Fungi</taxon>
        <taxon>Dikarya</taxon>
        <taxon>Ascomycota</taxon>
        <taxon>Pezizomycotina</taxon>
        <taxon>Dothideomycetes</taxon>
        <taxon>Dothideomycetidae</taxon>
        <taxon>Dothideales</taxon>
        <taxon>Saccotheciaceae</taxon>
        <taxon>Aureobasidium</taxon>
    </lineage>
</organism>
<reference evidence="1 2" key="1">
    <citation type="journal article" date="2014" name="BMC Genomics">
        <title>Genome sequencing of four Aureobasidium pullulans varieties: biotechnological potential, stress tolerance, and description of new species.</title>
        <authorList>
            <person name="Gostin Ar C."/>
            <person name="Ohm R.A."/>
            <person name="Kogej T."/>
            <person name="Sonjak S."/>
            <person name="Turk M."/>
            <person name="Zajc J."/>
            <person name="Zalar P."/>
            <person name="Grube M."/>
            <person name="Sun H."/>
            <person name="Han J."/>
            <person name="Sharma A."/>
            <person name="Chiniquy J."/>
            <person name="Ngan C.Y."/>
            <person name="Lipzen A."/>
            <person name="Barry K."/>
            <person name="Grigoriev I.V."/>
            <person name="Gunde-Cimerman N."/>
        </authorList>
    </citation>
    <scope>NUCLEOTIDE SEQUENCE [LARGE SCALE GENOMIC DNA]</scope>
    <source>
        <strain evidence="1 2">EXF-150</strain>
    </source>
</reference>